<reference evidence="3" key="1">
    <citation type="journal article" date="2023" name="Mol. Phylogenet. Evol.">
        <title>Genome-scale phylogeny and comparative genomics of the fungal order Sordariales.</title>
        <authorList>
            <person name="Hensen N."/>
            <person name="Bonometti L."/>
            <person name="Westerberg I."/>
            <person name="Brannstrom I.O."/>
            <person name="Guillou S."/>
            <person name="Cros-Aarteil S."/>
            <person name="Calhoun S."/>
            <person name="Haridas S."/>
            <person name="Kuo A."/>
            <person name="Mondo S."/>
            <person name="Pangilinan J."/>
            <person name="Riley R."/>
            <person name="LaButti K."/>
            <person name="Andreopoulos B."/>
            <person name="Lipzen A."/>
            <person name="Chen C."/>
            <person name="Yan M."/>
            <person name="Daum C."/>
            <person name="Ng V."/>
            <person name="Clum A."/>
            <person name="Steindorff A."/>
            <person name="Ohm R.A."/>
            <person name="Martin F."/>
            <person name="Silar P."/>
            <person name="Natvig D.O."/>
            <person name="Lalanne C."/>
            <person name="Gautier V."/>
            <person name="Ament-Velasquez S.L."/>
            <person name="Kruys A."/>
            <person name="Hutchinson M.I."/>
            <person name="Powell A.J."/>
            <person name="Barry K."/>
            <person name="Miller A.N."/>
            <person name="Grigoriev I.V."/>
            <person name="Debuchy R."/>
            <person name="Gladieux P."/>
            <person name="Hiltunen Thoren M."/>
            <person name="Johannesson H."/>
        </authorList>
    </citation>
    <scope>NUCLEOTIDE SEQUENCE [LARGE SCALE GENOMIC DNA]</scope>
    <source>
        <strain evidence="3">CBS 340.73</strain>
    </source>
</reference>
<feature type="region of interest" description="Disordered" evidence="1">
    <location>
        <begin position="440"/>
        <end position="462"/>
    </location>
</feature>
<dbReference type="Proteomes" id="UP001303473">
    <property type="component" value="Unassembled WGS sequence"/>
</dbReference>
<feature type="compositionally biased region" description="Basic and acidic residues" evidence="1">
    <location>
        <begin position="226"/>
        <end position="235"/>
    </location>
</feature>
<proteinExistence type="predicted"/>
<dbReference type="AlphaFoldDB" id="A0AAN6N3R6"/>
<feature type="region of interest" description="Disordered" evidence="1">
    <location>
        <begin position="66"/>
        <end position="381"/>
    </location>
</feature>
<dbReference type="EMBL" id="MU853825">
    <property type="protein sequence ID" value="KAK3938647.1"/>
    <property type="molecule type" value="Genomic_DNA"/>
</dbReference>
<keyword evidence="3" id="KW-1185">Reference proteome</keyword>
<feature type="compositionally biased region" description="Basic and acidic residues" evidence="1">
    <location>
        <begin position="165"/>
        <end position="197"/>
    </location>
</feature>
<feature type="compositionally biased region" description="Basic and acidic residues" evidence="1">
    <location>
        <begin position="269"/>
        <end position="298"/>
    </location>
</feature>
<protein>
    <submittedName>
        <fullName evidence="2">Uncharacterized protein</fullName>
    </submittedName>
</protein>
<feature type="compositionally biased region" description="Basic residues" evidence="1">
    <location>
        <begin position="342"/>
        <end position="351"/>
    </location>
</feature>
<evidence type="ECO:0000256" key="1">
    <source>
        <dbReference type="SAM" id="MobiDB-lite"/>
    </source>
</evidence>
<evidence type="ECO:0000313" key="2">
    <source>
        <dbReference type="EMBL" id="KAK3938647.1"/>
    </source>
</evidence>
<comment type="caution">
    <text evidence="2">The sequence shown here is derived from an EMBL/GenBank/DDBJ whole genome shotgun (WGS) entry which is preliminary data.</text>
</comment>
<name>A0AAN6N3R6_9PEZI</name>
<feature type="compositionally biased region" description="Basic and acidic residues" evidence="1">
    <location>
        <begin position="308"/>
        <end position="341"/>
    </location>
</feature>
<accession>A0AAN6N3R6</accession>
<evidence type="ECO:0000313" key="3">
    <source>
        <dbReference type="Proteomes" id="UP001303473"/>
    </source>
</evidence>
<sequence length="484" mass="54606">MAPRRQSTPRKQVTHPTSAVLALAPHVLPLDVTLLACKVLSREENKSKHTPIHDIKMPARYYPPRREDPFENIHNWNDGYEDLRRDKMPPPPDDRDDSWAPLYTTKPRAGYEPEPPRGPASRDSYAARNLYPLPPSDEDYGRHRRPPRKASPPPPRRTRSPSPLRRRDDRDRGYKDARYPPSTTRDRPPREPRELREVQPGPAPARTKSFRHSSPAMYGSRSPSPRRSDRGHDRSPAGGRRTRRRGERERERHRSPSPALPPPAAARIRARDLDRDLGRGRSQDRDRERSRPAERNPGDRAASPRSRSSAEKEPRDRDRDRDTGRDKDMGRDRERDGDGGRDRHHHRRAARSARSPSAPPNKKPTTRPSVARAKSNPAMEFKHRFENLSPRWQKAAAAAFQAGSLAALEMRAQPGAWKGEKGARVATAALGAAALDAFKKAEEKESAAKGGDKEKGGKKKSDVEVIGGAISGLIAEHLAKRNRR</sequence>
<gene>
    <name evidence="2" type="ORF">QBC46DRAFT_161620</name>
</gene>
<organism evidence="2 3">
    <name type="scientific">Diplogelasinospora grovesii</name>
    <dbReference type="NCBI Taxonomy" id="303347"/>
    <lineage>
        <taxon>Eukaryota</taxon>
        <taxon>Fungi</taxon>
        <taxon>Dikarya</taxon>
        <taxon>Ascomycota</taxon>
        <taxon>Pezizomycotina</taxon>
        <taxon>Sordariomycetes</taxon>
        <taxon>Sordariomycetidae</taxon>
        <taxon>Sordariales</taxon>
        <taxon>Diplogelasinosporaceae</taxon>
        <taxon>Diplogelasinospora</taxon>
    </lineage>
</organism>